<dbReference type="GO" id="GO:0046872">
    <property type="term" value="F:metal ion binding"/>
    <property type="evidence" value="ECO:0007669"/>
    <property type="project" value="UniProtKB-KW"/>
</dbReference>
<sequence length="326" mass="36349">MEPPSDDFIVTTRERKTSVLKKGTFGCLKGIASINITMGCLLGCVYCYARGYPGAPGSRRAVLFDNLPEKLESELSRKRERVPNVLFNTASDSFQPHPDILRISVKAMEILLSSSIPISFLTKGVIPRRFFDMVSGGGHSDLVTARIGVVSLSEDYRNRFEPHAATPAERLKNIEGLMEIGVKTEVRIDPVIPFVTDSNEDFDTLFRELAERGIKRVAISYLHLRPAIEEQFRRELDRFNMRLIEGIFTGSGWESVGSSTRSKLVSKGVREKGYDRAREAADKHGIRLSVCSCKNPDMPGEICTADLIRPQFTADEGKSQLSLPFS</sequence>
<keyword evidence="1" id="KW-0479">Metal-binding</keyword>
<dbReference type="PANTHER" id="PTHR43432:SF4">
    <property type="entry name" value="RADICAL SAM CORE DOMAIN-CONTAINING PROTEIN"/>
    <property type="match status" value="1"/>
</dbReference>
<dbReference type="Gene3D" id="3.80.30.30">
    <property type="match status" value="1"/>
</dbReference>
<dbReference type="PANTHER" id="PTHR43432">
    <property type="entry name" value="SLR0285 PROTEIN"/>
    <property type="match status" value="1"/>
</dbReference>
<dbReference type="GO" id="GO:0003824">
    <property type="term" value="F:catalytic activity"/>
    <property type="evidence" value="ECO:0007669"/>
    <property type="project" value="InterPro"/>
</dbReference>
<dbReference type="GO" id="GO:0051536">
    <property type="term" value="F:iron-sulfur cluster binding"/>
    <property type="evidence" value="ECO:0007669"/>
    <property type="project" value="UniProtKB-KW"/>
</dbReference>
<dbReference type="InterPro" id="IPR058240">
    <property type="entry name" value="rSAM_sf"/>
</dbReference>
<keyword evidence="3" id="KW-0411">Iron-sulfur</keyword>
<dbReference type="EMBL" id="JAFGIX010000073">
    <property type="protein sequence ID" value="MBN1574312.1"/>
    <property type="molecule type" value="Genomic_DNA"/>
</dbReference>
<dbReference type="CDD" id="cd01335">
    <property type="entry name" value="Radical_SAM"/>
    <property type="match status" value="1"/>
</dbReference>
<feature type="domain" description="Elp3/MiaA/NifB-like radical SAM core" evidence="4">
    <location>
        <begin position="30"/>
        <end position="244"/>
    </location>
</feature>
<dbReference type="InterPro" id="IPR006638">
    <property type="entry name" value="Elp3/MiaA/NifB-like_rSAM"/>
</dbReference>
<evidence type="ECO:0000313" key="6">
    <source>
        <dbReference type="Proteomes" id="UP000809273"/>
    </source>
</evidence>
<reference evidence="5" key="1">
    <citation type="journal article" date="2021" name="Environ. Microbiol.">
        <title>Genomic characterization of three novel Desulfobacterota classes expand the metabolic and phylogenetic diversity of the phylum.</title>
        <authorList>
            <person name="Murphy C.L."/>
            <person name="Biggerstaff J."/>
            <person name="Eichhorn A."/>
            <person name="Ewing E."/>
            <person name="Shahan R."/>
            <person name="Soriano D."/>
            <person name="Stewart S."/>
            <person name="VanMol K."/>
            <person name="Walker R."/>
            <person name="Walters P."/>
            <person name="Elshahed M.S."/>
            <person name="Youssef N.H."/>
        </authorList>
    </citation>
    <scope>NUCLEOTIDE SEQUENCE</scope>
    <source>
        <strain evidence="5">Zod_Metabat.24</strain>
    </source>
</reference>
<evidence type="ECO:0000256" key="3">
    <source>
        <dbReference type="ARBA" id="ARBA00023014"/>
    </source>
</evidence>
<keyword evidence="2" id="KW-0408">Iron</keyword>
<dbReference type="Proteomes" id="UP000809273">
    <property type="component" value="Unassembled WGS sequence"/>
</dbReference>
<organism evidence="5 6">
    <name type="scientific">Candidatus Zymogenus saltonus</name>
    <dbReference type="NCBI Taxonomy" id="2844893"/>
    <lineage>
        <taxon>Bacteria</taxon>
        <taxon>Deltaproteobacteria</taxon>
        <taxon>Candidatus Zymogenia</taxon>
        <taxon>Candidatus Zymogeniales</taxon>
        <taxon>Candidatus Zymogenaceae</taxon>
        <taxon>Candidatus Zymogenus</taxon>
    </lineage>
</organism>
<accession>A0A9D8KGT6</accession>
<dbReference type="SFLD" id="SFLDG01084">
    <property type="entry name" value="Uncharacterised_Radical_SAM_Su"/>
    <property type="match status" value="1"/>
</dbReference>
<evidence type="ECO:0000313" key="5">
    <source>
        <dbReference type="EMBL" id="MBN1574312.1"/>
    </source>
</evidence>
<dbReference type="InterPro" id="IPR007197">
    <property type="entry name" value="rSAM"/>
</dbReference>
<protein>
    <submittedName>
        <fullName evidence="5">Radical SAM protein</fullName>
    </submittedName>
</protein>
<evidence type="ECO:0000256" key="1">
    <source>
        <dbReference type="ARBA" id="ARBA00022723"/>
    </source>
</evidence>
<dbReference type="AlphaFoldDB" id="A0A9D8KGT6"/>
<dbReference type="Pfam" id="PF04055">
    <property type="entry name" value="Radical_SAM"/>
    <property type="match status" value="1"/>
</dbReference>
<proteinExistence type="predicted"/>
<gene>
    <name evidence="5" type="ORF">JW984_14025</name>
</gene>
<name>A0A9D8KGT6_9DELT</name>
<dbReference type="SFLD" id="SFLDS00029">
    <property type="entry name" value="Radical_SAM"/>
    <property type="match status" value="1"/>
</dbReference>
<evidence type="ECO:0000256" key="2">
    <source>
        <dbReference type="ARBA" id="ARBA00023004"/>
    </source>
</evidence>
<dbReference type="SUPFAM" id="SSF102114">
    <property type="entry name" value="Radical SAM enzymes"/>
    <property type="match status" value="1"/>
</dbReference>
<comment type="caution">
    <text evidence="5">The sequence shown here is derived from an EMBL/GenBank/DDBJ whole genome shotgun (WGS) entry which is preliminary data.</text>
</comment>
<dbReference type="SMART" id="SM00729">
    <property type="entry name" value="Elp3"/>
    <property type="match status" value="1"/>
</dbReference>
<dbReference type="InterPro" id="IPR040086">
    <property type="entry name" value="MJ0683-like"/>
</dbReference>
<evidence type="ECO:0000259" key="4">
    <source>
        <dbReference type="SMART" id="SM00729"/>
    </source>
</evidence>
<reference evidence="5" key="2">
    <citation type="submission" date="2021-01" db="EMBL/GenBank/DDBJ databases">
        <authorList>
            <person name="Hahn C.R."/>
            <person name="Youssef N.H."/>
            <person name="Elshahed M."/>
        </authorList>
    </citation>
    <scope>NUCLEOTIDE SEQUENCE</scope>
    <source>
        <strain evidence="5">Zod_Metabat.24</strain>
    </source>
</reference>